<reference evidence="1 2" key="1">
    <citation type="submission" date="2019-03" db="EMBL/GenBank/DDBJ databases">
        <title>First draft genome of Liparis tanakae, snailfish: a comprehensive survey of snailfish specific genes.</title>
        <authorList>
            <person name="Kim W."/>
            <person name="Song I."/>
            <person name="Jeong J.-H."/>
            <person name="Kim D."/>
            <person name="Kim S."/>
            <person name="Ryu S."/>
            <person name="Song J.Y."/>
            <person name="Lee S.K."/>
        </authorList>
    </citation>
    <scope>NUCLEOTIDE SEQUENCE [LARGE SCALE GENOMIC DNA]</scope>
    <source>
        <tissue evidence="1">Muscle</tissue>
    </source>
</reference>
<proteinExistence type="predicted"/>
<dbReference type="OrthoDB" id="10575873at2759"/>
<dbReference type="EMBL" id="SRLO01000487">
    <property type="protein sequence ID" value="TNN54344.1"/>
    <property type="molecule type" value="Genomic_DNA"/>
</dbReference>
<accession>A0A4Z2GNL7</accession>
<gene>
    <name evidence="1" type="ORF">EYF80_035424</name>
</gene>
<name>A0A4Z2GNL7_9TELE</name>
<keyword evidence="2" id="KW-1185">Reference proteome</keyword>
<evidence type="ECO:0000313" key="1">
    <source>
        <dbReference type="EMBL" id="TNN54344.1"/>
    </source>
</evidence>
<protein>
    <submittedName>
        <fullName evidence="1">Uncharacterized protein</fullName>
    </submittedName>
</protein>
<dbReference type="Proteomes" id="UP000314294">
    <property type="component" value="Unassembled WGS sequence"/>
</dbReference>
<organism evidence="1 2">
    <name type="scientific">Liparis tanakae</name>
    <name type="common">Tanaka's snailfish</name>
    <dbReference type="NCBI Taxonomy" id="230148"/>
    <lineage>
        <taxon>Eukaryota</taxon>
        <taxon>Metazoa</taxon>
        <taxon>Chordata</taxon>
        <taxon>Craniata</taxon>
        <taxon>Vertebrata</taxon>
        <taxon>Euteleostomi</taxon>
        <taxon>Actinopterygii</taxon>
        <taxon>Neopterygii</taxon>
        <taxon>Teleostei</taxon>
        <taxon>Neoteleostei</taxon>
        <taxon>Acanthomorphata</taxon>
        <taxon>Eupercaria</taxon>
        <taxon>Perciformes</taxon>
        <taxon>Cottioidei</taxon>
        <taxon>Cottales</taxon>
        <taxon>Liparidae</taxon>
        <taxon>Liparis</taxon>
    </lineage>
</organism>
<dbReference type="AlphaFoldDB" id="A0A4Z2GNL7"/>
<sequence length="121" mass="13644">MSSNDCSSGIPEPSIMEKRLMKRLACCRIASVSMSCLRSAEAERDEEAGDRKLSHSGRLADDIILHSSRLKQREGVAVDIRLAYDGMVKLSMGSWEYRLSFAMSIKLGIRPNMIQLRTYCR</sequence>
<evidence type="ECO:0000313" key="2">
    <source>
        <dbReference type="Proteomes" id="UP000314294"/>
    </source>
</evidence>
<comment type="caution">
    <text evidence="1">The sequence shown here is derived from an EMBL/GenBank/DDBJ whole genome shotgun (WGS) entry which is preliminary data.</text>
</comment>